<evidence type="ECO:0000313" key="4">
    <source>
        <dbReference type="EMBL" id="RUT05599.1"/>
    </source>
</evidence>
<dbReference type="InterPro" id="IPR004045">
    <property type="entry name" value="Glutathione_S-Trfase_N"/>
</dbReference>
<dbReference type="SFLD" id="SFLDG01151">
    <property type="entry name" value="Main.2:_Nu-like"/>
    <property type="match status" value="1"/>
</dbReference>
<comment type="similarity">
    <text evidence="1">Belongs to the GST superfamily.</text>
</comment>
<dbReference type="Proteomes" id="UP000271624">
    <property type="component" value="Unassembled WGS sequence"/>
</dbReference>
<dbReference type="InterPro" id="IPR040079">
    <property type="entry name" value="Glutathione_S-Trfase"/>
</dbReference>
<dbReference type="Gene3D" id="1.20.1050.10">
    <property type="match status" value="1"/>
</dbReference>
<dbReference type="SFLD" id="SFLDS00019">
    <property type="entry name" value="Glutathione_Transferase_(cytos"/>
    <property type="match status" value="1"/>
</dbReference>
<dbReference type="EMBL" id="RSCL01000008">
    <property type="protein sequence ID" value="RUT05599.1"/>
    <property type="molecule type" value="Genomic_DNA"/>
</dbReference>
<organism evidence="4 5">
    <name type="scientific">Dulcicalothrix desertica PCC 7102</name>
    <dbReference type="NCBI Taxonomy" id="232991"/>
    <lineage>
        <taxon>Bacteria</taxon>
        <taxon>Bacillati</taxon>
        <taxon>Cyanobacteriota</taxon>
        <taxon>Cyanophyceae</taxon>
        <taxon>Nostocales</taxon>
        <taxon>Calotrichaceae</taxon>
        <taxon>Dulcicalothrix</taxon>
    </lineage>
</organism>
<reference evidence="4" key="2">
    <citation type="journal article" date="2019" name="Genome Biol. Evol.">
        <title>Day and night: Metabolic profiles and evolutionary relationships of six axenic non-marine cyanobacteria.</title>
        <authorList>
            <person name="Will S.E."/>
            <person name="Henke P."/>
            <person name="Boedeker C."/>
            <person name="Huang S."/>
            <person name="Brinkmann H."/>
            <person name="Rohde M."/>
            <person name="Jarek M."/>
            <person name="Friedl T."/>
            <person name="Seufert S."/>
            <person name="Schumacher M."/>
            <person name="Overmann J."/>
            <person name="Neumann-Schaal M."/>
            <person name="Petersen J."/>
        </authorList>
    </citation>
    <scope>NUCLEOTIDE SEQUENCE [LARGE SCALE GENOMIC DNA]</scope>
    <source>
        <strain evidence="4">PCC 7102</strain>
    </source>
</reference>
<dbReference type="OrthoDB" id="9810080at2"/>
<proteinExistence type="inferred from homology"/>
<dbReference type="PROSITE" id="PS50405">
    <property type="entry name" value="GST_CTER"/>
    <property type="match status" value="1"/>
</dbReference>
<dbReference type="AlphaFoldDB" id="A0A3S1CNX2"/>
<dbReference type="InterPro" id="IPR036282">
    <property type="entry name" value="Glutathione-S-Trfase_C_sf"/>
</dbReference>
<dbReference type="Pfam" id="PF00043">
    <property type="entry name" value="GST_C"/>
    <property type="match status" value="1"/>
</dbReference>
<gene>
    <name evidence="4" type="ORF">DSM106972_036060</name>
</gene>
<dbReference type="SUPFAM" id="SSF47616">
    <property type="entry name" value="GST C-terminal domain-like"/>
    <property type="match status" value="1"/>
</dbReference>
<dbReference type="PANTHER" id="PTHR44051">
    <property type="entry name" value="GLUTATHIONE S-TRANSFERASE-RELATED"/>
    <property type="match status" value="1"/>
</dbReference>
<dbReference type="RefSeq" id="WP_127082063.1">
    <property type="nucleotide sequence ID" value="NZ_RSCL01000008.1"/>
</dbReference>
<dbReference type="PANTHER" id="PTHR44051:SF2">
    <property type="entry name" value="HYPOTHETICAL GLUTATHIONE S-TRANSFERASE LIKE PROTEIN"/>
    <property type="match status" value="1"/>
</dbReference>
<dbReference type="InterPro" id="IPR010987">
    <property type="entry name" value="Glutathione-S-Trfase_C-like"/>
</dbReference>
<reference evidence="4" key="1">
    <citation type="submission" date="2018-12" db="EMBL/GenBank/DDBJ databases">
        <authorList>
            <person name="Will S."/>
            <person name="Neumann-Schaal M."/>
            <person name="Henke P."/>
        </authorList>
    </citation>
    <scope>NUCLEOTIDE SEQUENCE</scope>
    <source>
        <strain evidence="4">PCC 7102</strain>
    </source>
</reference>
<dbReference type="InterPro" id="IPR036249">
    <property type="entry name" value="Thioredoxin-like_sf"/>
</dbReference>
<dbReference type="PROSITE" id="PS50404">
    <property type="entry name" value="GST_NTER"/>
    <property type="match status" value="1"/>
</dbReference>
<evidence type="ECO:0000259" key="3">
    <source>
        <dbReference type="PROSITE" id="PS50405"/>
    </source>
</evidence>
<feature type="domain" description="GST N-terminal" evidence="2">
    <location>
        <begin position="2"/>
        <end position="84"/>
    </location>
</feature>
<dbReference type="SUPFAM" id="SSF52833">
    <property type="entry name" value="Thioredoxin-like"/>
    <property type="match status" value="1"/>
</dbReference>
<feature type="domain" description="GST C-terminal" evidence="3">
    <location>
        <begin position="86"/>
        <end position="203"/>
    </location>
</feature>
<evidence type="ECO:0000259" key="2">
    <source>
        <dbReference type="PROSITE" id="PS50404"/>
    </source>
</evidence>
<comment type="caution">
    <text evidence="4">The sequence shown here is derived from an EMBL/GenBank/DDBJ whole genome shotgun (WGS) entry which is preliminary data.</text>
</comment>
<dbReference type="Gene3D" id="3.40.30.10">
    <property type="entry name" value="Glutaredoxin"/>
    <property type="match status" value="1"/>
</dbReference>
<dbReference type="Pfam" id="PF02798">
    <property type="entry name" value="GST_N"/>
    <property type="match status" value="1"/>
</dbReference>
<accession>A0A3S1CNX2</accession>
<dbReference type="SFLD" id="SFLDG00358">
    <property type="entry name" value="Main_(cytGST)"/>
    <property type="match status" value="1"/>
</dbReference>
<protein>
    <submittedName>
        <fullName evidence="4">Glutathione S-transferase</fullName>
    </submittedName>
</protein>
<name>A0A3S1CNX2_9CYAN</name>
<sequence>METLRLFDFLPSGNGYKIRLLLTQLGIPFERINLDITKGETRSPDFLSKNPNGKIPVLEVQPGQYLAESNAILIYLSEGTEYLPYDRWQRAQVLQWLFFEQFSHEPYIASPRFWISILKTHEEHQAEIEKRQQQGYAALRLMENHLQTNNFFVGGRYSIADISLFAYTHVAPEGGYDLTPFPAIGAWIDRIKSQPGYIDITED</sequence>
<keyword evidence="4" id="KW-0808">Transferase</keyword>
<dbReference type="GO" id="GO:0016740">
    <property type="term" value="F:transferase activity"/>
    <property type="evidence" value="ECO:0007669"/>
    <property type="project" value="UniProtKB-KW"/>
</dbReference>
<keyword evidence="5" id="KW-1185">Reference proteome</keyword>
<evidence type="ECO:0000256" key="1">
    <source>
        <dbReference type="RuleBase" id="RU003494"/>
    </source>
</evidence>
<dbReference type="CDD" id="cd03056">
    <property type="entry name" value="GST_N_4"/>
    <property type="match status" value="1"/>
</dbReference>
<evidence type="ECO:0000313" key="5">
    <source>
        <dbReference type="Proteomes" id="UP000271624"/>
    </source>
</evidence>
<dbReference type="InterPro" id="IPR004046">
    <property type="entry name" value="GST_C"/>
</dbReference>